<proteinExistence type="predicted"/>
<comment type="caution">
    <text evidence="2">The sequence shown here is derived from an EMBL/GenBank/DDBJ whole genome shotgun (WGS) entry which is preliminary data.</text>
</comment>
<evidence type="ECO:0000313" key="2">
    <source>
        <dbReference type="EMBL" id="PYE78638.1"/>
    </source>
</evidence>
<keyword evidence="1" id="KW-0472">Membrane</keyword>
<dbReference type="OrthoDB" id="9921353at2"/>
<keyword evidence="1" id="KW-1133">Transmembrane helix</keyword>
<organism evidence="2 3">
    <name type="scientific">Winogradskyella epiphytica</name>
    <dbReference type="NCBI Taxonomy" id="262005"/>
    <lineage>
        <taxon>Bacteria</taxon>
        <taxon>Pseudomonadati</taxon>
        <taxon>Bacteroidota</taxon>
        <taxon>Flavobacteriia</taxon>
        <taxon>Flavobacteriales</taxon>
        <taxon>Flavobacteriaceae</taxon>
        <taxon>Winogradskyella</taxon>
    </lineage>
</organism>
<dbReference type="Proteomes" id="UP000248054">
    <property type="component" value="Unassembled WGS sequence"/>
</dbReference>
<sequence length="166" mass="18870">MRINIVTSELKKANRNLNFSFLIFGLFMLLFFISFWFPKSDLMKSVYLISLFASGALLIVSIILTIIRQSKKQTIELDKTQIAELTINSQIGAEKITKKSEIEYAGNEIKTNLHSKIYEVDNTTAFELLNSGMNLKTINQTKNNNGFDMSPKELISNLMSMLWASS</sequence>
<accession>A0A2V4WSZ7</accession>
<dbReference type="AlphaFoldDB" id="A0A2V4WSZ7"/>
<dbReference type="EMBL" id="QJTD01000024">
    <property type="protein sequence ID" value="PYE78638.1"/>
    <property type="molecule type" value="Genomic_DNA"/>
</dbReference>
<dbReference type="RefSeq" id="WP_146221552.1">
    <property type="nucleotide sequence ID" value="NZ_BMWQ01000025.1"/>
</dbReference>
<evidence type="ECO:0000313" key="3">
    <source>
        <dbReference type="Proteomes" id="UP000248054"/>
    </source>
</evidence>
<keyword evidence="3" id="KW-1185">Reference proteome</keyword>
<feature type="transmembrane region" description="Helical" evidence="1">
    <location>
        <begin position="45"/>
        <end position="67"/>
    </location>
</feature>
<name>A0A2V4WSZ7_9FLAO</name>
<feature type="transmembrane region" description="Helical" evidence="1">
    <location>
        <begin position="21"/>
        <end position="39"/>
    </location>
</feature>
<reference evidence="2 3" key="1">
    <citation type="submission" date="2018-06" db="EMBL/GenBank/DDBJ databases">
        <title>Genomic Encyclopedia of Type Strains, Phase III (KMG-III): the genomes of soil and plant-associated and newly described type strains.</title>
        <authorList>
            <person name="Whitman W."/>
        </authorList>
    </citation>
    <scope>NUCLEOTIDE SEQUENCE [LARGE SCALE GENOMIC DNA]</scope>
    <source>
        <strain evidence="2 3">CECT 7945</strain>
    </source>
</reference>
<protein>
    <submittedName>
        <fullName evidence="2">Uncharacterized protein</fullName>
    </submittedName>
</protein>
<evidence type="ECO:0000256" key="1">
    <source>
        <dbReference type="SAM" id="Phobius"/>
    </source>
</evidence>
<gene>
    <name evidence="2" type="ORF">DFQ11_1246</name>
</gene>
<keyword evidence="1" id="KW-0812">Transmembrane</keyword>